<comment type="caution">
    <text evidence="1">The sequence shown here is derived from an EMBL/GenBank/DDBJ whole genome shotgun (WGS) entry which is preliminary data.</text>
</comment>
<dbReference type="EMBL" id="CM042039">
    <property type="protein sequence ID" value="KAI3725233.1"/>
    <property type="molecule type" value="Genomic_DNA"/>
</dbReference>
<proteinExistence type="predicted"/>
<accession>A0ACB9BT73</accession>
<gene>
    <name evidence="1" type="ORF">L1987_65014</name>
</gene>
<organism evidence="1 2">
    <name type="scientific">Smallanthus sonchifolius</name>
    <dbReference type="NCBI Taxonomy" id="185202"/>
    <lineage>
        <taxon>Eukaryota</taxon>
        <taxon>Viridiplantae</taxon>
        <taxon>Streptophyta</taxon>
        <taxon>Embryophyta</taxon>
        <taxon>Tracheophyta</taxon>
        <taxon>Spermatophyta</taxon>
        <taxon>Magnoliopsida</taxon>
        <taxon>eudicotyledons</taxon>
        <taxon>Gunneridae</taxon>
        <taxon>Pentapetalae</taxon>
        <taxon>asterids</taxon>
        <taxon>campanulids</taxon>
        <taxon>Asterales</taxon>
        <taxon>Asteraceae</taxon>
        <taxon>Asteroideae</taxon>
        <taxon>Heliantheae alliance</taxon>
        <taxon>Millerieae</taxon>
        <taxon>Smallanthus</taxon>
    </lineage>
</organism>
<name>A0ACB9BT73_9ASTR</name>
<evidence type="ECO:0000313" key="2">
    <source>
        <dbReference type="Proteomes" id="UP001056120"/>
    </source>
</evidence>
<protein>
    <submittedName>
        <fullName evidence="1">Uncharacterized protein</fullName>
    </submittedName>
</protein>
<reference evidence="1 2" key="2">
    <citation type="journal article" date="2022" name="Mol. Ecol. Resour.">
        <title>The genomes of chicory, endive, great burdock and yacon provide insights into Asteraceae paleo-polyploidization history and plant inulin production.</title>
        <authorList>
            <person name="Fan W."/>
            <person name="Wang S."/>
            <person name="Wang H."/>
            <person name="Wang A."/>
            <person name="Jiang F."/>
            <person name="Liu H."/>
            <person name="Zhao H."/>
            <person name="Xu D."/>
            <person name="Zhang Y."/>
        </authorList>
    </citation>
    <scope>NUCLEOTIDE SEQUENCE [LARGE SCALE GENOMIC DNA]</scope>
    <source>
        <strain evidence="2">cv. Yunnan</strain>
        <tissue evidence="1">Leaves</tissue>
    </source>
</reference>
<sequence>MSISLADHSVKYPRGIVENLLVKVGKYVFPVDFIILDMDADDRVPLILGHLFLRTAKTLIDVFDGKLTLHVGDSNPVIEVGEPSLNFEEPFDRVLELEKLLDELDEYNDEVPDDLLEMMAELDEIIGKTPSMGKLVESVEDHDDPGEGLEVTPIANPISEPLPITVVHSEGG</sequence>
<reference evidence="2" key="1">
    <citation type="journal article" date="2022" name="Mol. Ecol. Resour.">
        <title>The genomes of chicory, endive, great burdock and yacon provide insights into Asteraceae palaeo-polyploidization history and plant inulin production.</title>
        <authorList>
            <person name="Fan W."/>
            <person name="Wang S."/>
            <person name="Wang H."/>
            <person name="Wang A."/>
            <person name="Jiang F."/>
            <person name="Liu H."/>
            <person name="Zhao H."/>
            <person name="Xu D."/>
            <person name="Zhang Y."/>
        </authorList>
    </citation>
    <scope>NUCLEOTIDE SEQUENCE [LARGE SCALE GENOMIC DNA]</scope>
    <source>
        <strain evidence="2">cv. Yunnan</strain>
    </source>
</reference>
<keyword evidence="2" id="KW-1185">Reference proteome</keyword>
<dbReference type="Proteomes" id="UP001056120">
    <property type="component" value="Linkage Group LG22"/>
</dbReference>
<evidence type="ECO:0000313" key="1">
    <source>
        <dbReference type="EMBL" id="KAI3725233.1"/>
    </source>
</evidence>